<dbReference type="EMBL" id="JABFTP020000185">
    <property type="protein sequence ID" value="KAL3287435.1"/>
    <property type="molecule type" value="Genomic_DNA"/>
</dbReference>
<evidence type="ECO:0000256" key="3">
    <source>
        <dbReference type="ARBA" id="ARBA00006678"/>
    </source>
</evidence>
<keyword evidence="4" id="KW-0963">Cytoplasm</keyword>
<evidence type="ECO:0000256" key="7">
    <source>
        <dbReference type="ARBA" id="ARBA00062379"/>
    </source>
</evidence>
<keyword evidence="12" id="KW-1185">Reference proteome</keyword>
<dbReference type="InterPro" id="IPR036345">
    <property type="entry name" value="ExoRNase_PH_dom2_sf"/>
</dbReference>
<dbReference type="Pfam" id="PF01138">
    <property type="entry name" value="RNase_PH"/>
    <property type="match status" value="1"/>
</dbReference>
<comment type="similarity">
    <text evidence="3">Belongs to the RNase PH family.</text>
</comment>
<dbReference type="InterPro" id="IPR027408">
    <property type="entry name" value="PNPase/RNase_PH_dom_sf"/>
</dbReference>
<dbReference type="GO" id="GO:0010467">
    <property type="term" value="P:gene expression"/>
    <property type="evidence" value="ECO:0007669"/>
    <property type="project" value="UniProtKB-ARBA"/>
</dbReference>
<evidence type="ECO:0000256" key="8">
    <source>
        <dbReference type="ARBA" id="ARBA00073078"/>
    </source>
</evidence>
<comment type="subcellular location">
    <subcellularLocation>
        <location evidence="1">Cytoplasm</location>
    </subcellularLocation>
    <subcellularLocation>
        <location evidence="2">Nucleus</location>
        <location evidence="2">Nucleolus</location>
    </subcellularLocation>
</comment>
<proteinExistence type="inferred from homology"/>
<comment type="caution">
    <text evidence="11">The sequence shown here is derived from an EMBL/GenBank/DDBJ whole genome shotgun (WGS) entry which is preliminary data.</text>
</comment>
<evidence type="ECO:0000256" key="2">
    <source>
        <dbReference type="ARBA" id="ARBA00004604"/>
    </source>
</evidence>
<dbReference type="SUPFAM" id="SSF54211">
    <property type="entry name" value="Ribosomal protein S5 domain 2-like"/>
    <property type="match status" value="1"/>
</dbReference>
<dbReference type="InterPro" id="IPR001247">
    <property type="entry name" value="ExoRNase_PH_dom1"/>
</dbReference>
<dbReference type="PANTHER" id="PTHR11953">
    <property type="entry name" value="EXOSOME COMPLEX COMPONENT"/>
    <property type="match status" value="1"/>
</dbReference>
<feature type="domain" description="Exoribonuclease phosphorolytic" evidence="10">
    <location>
        <begin position="158"/>
        <end position="222"/>
    </location>
</feature>
<dbReference type="GO" id="GO:0005730">
    <property type="term" value="C:nucleolus"/>
    <property type="evidence" value="ECO:0007669"/>
    <property type="project" value="UniProtKB-SubCell"/>
</dbReference>
<comment type="function">
    <text evidence="6">Non-catalytic component of the RNA exosome complex which has 3'-&gt;5' exoribonuclease activity and participates in a multitude of cellular RNA processing and degradation events.</text>
</comment>
<accession>A0ABD2PAB2</accession>
<evidence type="ECO:0000313" key="11">
    <source>
        <dbReference type="EMBL" id="KAL3287435.1"/>
    </source>
</evidence>
<comment type="subunit">
    <text evidence="7">Component of the RNA exosome complex.</text>
</comment>
<evidence type="ECO:0000256" key="6">
    <source>
        <dbReference type="ARBA" id="ARBA00058393"/>
    </source>
</evidence>
<dbReference type="SUPFAM" id="SSF55666">
    <property type="entry name" value="Ribonuclease PH domain 2-like"/>
    <property type="match status" value="1"/>
</dbReference>
<dbReference type="PANTHER" id="PTHR11953:SF0">
    <property type="entry name" value="EXOSOME COMPLEX COMPONENT RRP41"/>
    <property type="match status" value="1"/>
</dbReference>
<evidence type="ECO:0000313" key="12">
    <source>
        <dbReference type="Proteomes" id="UP001516400"/>
    </source>
</evidence>
<dbReference type="GO" id="GO:0000956">
    <property type="term" value="P:nuclear-transcribed mRNA catabolic process"/>
    <property type="evidence" value="ECO:0007669"/>
    <property type="project" value="UniProtKB-ARBA"/>
</dbReference>
<protein>
    <recommendedName>
        <fullName evidence="8">Putative exosome complex component RRP41</fullName>
    </recommendedName>
</protein>
<dbReference type="Pfam" id="PF03725">
    <property type="entry name" value="RNase_PH_C"/>
    <property type="match status" value="1"/>
</dbReference>
<evidence type="ECO:0000256" key="5">
    <source>
        <dbReference type="ARBA" id="ARBA00022835"/>
    </source>
</evidence>
<dbReference type="FunFam" id="3.30.230.70:FF:000004">
    <property type="entry name" value="Exosome complex component Rrp41"/>
    <property type="match status" value="1"/>
</dbReference>
<reference evidence="11 12" key="1">
    <citation type="journal article" date="2021" name="BMC Biol.">
        <title>Horizontally acquired antibacterial genes associated with adaptive radiation of ladybird beetles.</title>
        <authorList>
            <person name="Li H.S."/>
            <person name="Tang X.F."/>
            <person name="Huang Y.H."/>
            <person name="Xu Z.Y."/>
            <person name="Chen M.L."/>
            <person name="Du X.Y."/>
            <person name="Qiu B.Y."/>
            <person name="Chen P.T."/>
            <person name="Zhang W."/>
            <person name="Slipinski A."/>
            <person name="Escalona H.E."/>
            <person name="Waterhouse R.M."/>
            <person name="Zwick A."/>
            <person name="Pang H."/>
        </authorList>
    </citation>
    <scope>NUCLEOTIDE SEQUENCE [LARGE SCALE GENOMIC DNA]</scope>
    <source>
        <strain evidence="11">SYSU2018</strain>
    </source>
</reference>
<dbReference type="InterPro" id="IPR050080">
    <property type="entry name" value="RNase_PH"/>
</dbReference>
<dbReference type="GO" id="GO:0071027">
    <property type="term" value="P:nuclear RNA surveillance"/>
    <property type="evidence" value="ECO:0007669"/>
    <property type="project" value="UniProtKB-ARBA"/>
</dbReference>
<sequence length="251" mass="27532">MSRNRELISNIGLRLDGRRALELRRIRCKLGLFSEPDGSAYIEQGLTKVLAAVYGPHQVRGNRSKAQHDCAIVNCQFSMAVFSTGERKRRPRGDRKSTEMSIHLHQALIAAIKVELYPWSQIDVYVEVLHADGGIYPACVNAATLALIDAGIPLKEYLCACTASLASNDIPMIDISHQEEIMGGPTLTVAALPMSGKVVLLEMSQRFHVDHLPKVLDKALKGCIDIKNILDEAVKNNVREIGSSTGWASST</sequence>
<dbReference type="AlphaFoldDB" id="A0ABD2PAB2"/>
<dbReference type="Proteomes" id="UP001516400">
    <property type="component" value="Unassembled WGS sequence"/>
</dbReference>
<dbReference type="CDD" id="cd11370">
    <property type="entry name" value="RNase_PH_RRP41"/>
    <property type="match status" value="1"/>
</dbReference>
<organism evidence="11 12">
    <name type="scientific">Cryptolaemus montrouzieri</name>
    <dbReference type="NCBI Taxonomy" id="559131"/>
    <lineage>
        <taxon>Eukaryota</taxon>
        <taxon>Metazoa</taxon>
        <taxon>Ecdysozoa</taxon>
        <taxon>Arthropoda</taxon>
        <taxon>Hexapoda</taxon>
        <taxon>Insecta</taxon>
        <taxon>Pterygota</taxon>
        <taxon>Neoptera</taxon>
        <taxon>Endopterygota</taxon>
        <taxon>Coleoptera</taxon>
        <taxon>Polyphaga</taxon>
        <taxon>Cucujiformia</taxon>
        <taxon>Coccinelloidea</taxon>
        <taxon>Coccinellidae</taxon>
        <taxon>Scymninae</taxon>
        <taxon>Scymnini</taxon>
        <taxon>Cryptolaemus</taxon>
    </lineage>
</organism>
<dbReference type="Gene3D" id="3.30.230.70">
    <property type="entry name" value="GHMP Kinase, N-terminal domain"/>
    <property type="match status" value="1"/>
</dbReference>
<feature type="domain" description="Exoribonuclease phosphorolytic" evidence="9">
    <location>
        <begin position="22"/>
        <end position="153"/>
    </location>
</feature>
<name>A0ABD2PAB2_9CUCU</name>
<dbReference type="GO" id="GO:0005737">
    <property type="term" value="C:cytoplasm"/>
    <property type="evidence" value="ECO:0007669"/>
    <property type="project" value="UniProtKB-SubCell"/>
</dbReference>
<evidence type="ECO:0000259" key="10">
    <source>
        <dbReference type="Pfam" id="PF03725"/>
    </source>
</evidence>
<evidence type="ECO:0000256" key="4">
    <source>
        <dbReference type="ARBA" id="ARBA00022490"/>
    </source>
</evidence>
<evidence type="ECO:0000256" key="1">
    <source>
        <dbReference type="ARBA" id="ARBA00004496"/>
    </source>
</evidence>
<dbReference type="InterPro" id="IPR020568">
    <property type="entry name" value="Ribosomal_Su5_D2-typ_SF"/>
</dbReference>
<dbReference type="GO" id="GO:0000178">
    <property type="term" value="C:exosome (RNase complex)"/>
    <property type="evidence" value="ECO:0007669"/>
    <property type="project" value="UniProtKB-KW"/>
</dbReference>
<dbReference type="InterPro" id="IPR015847">
    <property type="entry name" value="ExoRNase_PH_dom2"/>
</dbReference>
<gene>
    <name evidence="11" type="ORF">HHI36_001906</name>
</gene>
<keyword evidence="5" id="KW-0271">Exosome</keyword>
<evidence type="ECO:0000259" key="9">
    <source>
        <dbReference type="Pfam" id="PF01138"/>
    </source>
</evidence>